<dbReference type="AlphaFoldDB" id="A0A835SWB8"/>
<accession>A0A835SWB8</accession>
<name>A0A835SWB8_CHLIN</name>
<sequence length="202" mass="21909">MNGSGGGAGSASGNSWGTGSTGTSSHPDQTAAAAAPFGNAAGGGTRSQLVVTLWEELRANPTEWFDNRADKANGRSKPNSPDFRNKNDRTKAVWIIDRAAPFWASEWLQQHPPGSLVAASTAGASQFSSASSSSDDAALWEDLRQNPDKWWDNRARKTNPKAPDFVRKDDRAVALWINGRKPVPNWVPKFLMFLDEAKKINE</sequence>
<comment type="caution">
    <text evidence="2">The sequence shown here is derived from an EMBL/GenBank/DDBJ whole genome shotgun (WGS) entry which is preliminary data.</text>
</comment>
<feature type="region of interest" description="Disordered" evidence="1">
    <location>
        <begin position="62"/>
        <end position="86"/>
    </location>
</feature>
<evidence type="ECO:0000256" key="1">
    <source>
        <dbReference type="SAM" id="MobiDB-lite"/>
    </source>
</evidence>
<proteinExistence type="predicted"/>
<reference evidence="2" key="1">
    <citation type="journal article" date="2020" name="bioRxiv">
        <title>Comparative genomics of Chlamydomonas.</title>
        <authorList>
            <person name="Craig R.J."/>
            <person name="Hasan A.R."/>
            <person name="Ness R.W."/>
            <person name="Keightley P.D."/>
        </authorList>
    </citation>
    <scope>NUCLEOTIDE SEQUENCE</scope>
    <source>
        <strain evidence="2">SAG 7.73</strain>
    </source>
</reference>
<evidence type="ECO:0000313" key="2">
    <source>
        <dbReference type="EMBL" id="KAG2427730.1"/>
    </source>
</evidence>
<feature type="compositionally biased region" description="Gly residues" evidence="1">
    <location>
        <begin position="1"/>
        <end position="10"/>
    </location>
</feature>
<keyword evidence="3" id="KW-1185">Reference proteome</keyword>
<dbReference type="EMBL" id="JAEHOC010000038">
    <property type="protein sequence ID" value="KAG2427730.1"/>
    <property type="molecule type" value="Genomic_DNA"/>
</dbReference>
<feature type="region of interest" description="Disordered" evidence="1">
    <location>
        <begin position="1"/>
        <end position="43"/>
    </location>
</feature>
<dbReference type="Proteomes" id="UP000650467">
    <property type="component" value="Unassembled WGS sequence"/>
</dbReference>
<gene>
    <name evidence="2" type="ORF">HXX76_012055</name>
</gene>
<organism evidence="2 3">
    <name type="scientific">Chlamydomonas incerta</name>
    <dbReference type="NCBI Taxonomy" id="51695"/>
    <lineage>
        <taxon>Eukaryota</taxon>
        <taxon>Viridiplantae</taxon>
        <taxon>Chlorophyta</taxon>
        <taxon>core chlorophytes</taxon>
        <taxon>Chlorophyceae</taxon>
        <taxon>CS clade</taxon>
        <taxon>Chlamydomonadales</taxon>
        <taxon>Chlamydomonadaceae</taxon>
        <taxon>Chlamydomonas</taxon>
    </lineage>
</organism>
<dbReference type="OrthoDB" id="1078367at2759"/>
<evidence type="ECO:0000313" key="3">
    <source>
        <dbReference type="Proteomes" id="UP000650467"/>
    </source>
</evidence>
<protein>
    <submittedName>
        <fullName evidence="2">Uncharacterized protein</fullName>
    </submittedName>
</protein>
<feature type="compositionally biased region" description="Low complexity" evidence="1">
    <location>
        <begin position="11"/>
        <end position="39"/>
    </location>
</feature>